<proteinExistence type="predicted"/>
<keyword evidence="1" id="KW-0677">Repeat</keyword>
<dbReference type="PANTHER" id="PTHR22767:SF2">
    <property type="entry name" value="N(ALPHA)-ACETYLTRANSFERASE 15_16, ISOFORM A"/>
    <property type="match status" value="1"/>
</dbReference>
<evidence type="ECO:0000256" key="3">
    <source>
        <dbReference type="SAM" id="MobiDB-lite"/>
    </source>
</evidence>
<organism evidence="4 5">
    <name type="scientific">Anaeramoeba flamelloides</name>
    <dbReference type="NCBI Taxonomy" id="1746091"/>
    <lineage>
        <taxon>Eukaryota</taxon>
        <taxon>Metamonada</taxon>
        <taxon>Anaeramoebidae</taxon>
        <taxon>Anaeramoeba</taxon>
    </lineage>
</organism>
<dbReference type="InterPro" id="IPR019734">
    <property type="entry name" value="TPR_rpt"/>
</dbReference>
<reference evidence="4" key="1">
    <citation type="submission" date="2022-08" db="EMBL/GenBank/DDBJ databases">
        <title>Novel sulphate-reducing endosymbionts in the free-living metamonad Anaeramoeba.</title>
        <authorList>
            <person name="Jerlstrom-Hultqvist J."/>
            <person name="Cepicka I."/>
            <person name="Gallot-Lavallee L."/>
            <person name="Salas-Leiva D."/>
            <person name="Curtis B.A."/>
            <person name="Zahonova K."/>
            <person name="Pipaliya S."/>
            <person name="Dacks J."/>
            <person name="Roger A.J."/>
        </authorList>
    </citation>
    <scope>NUCLEOTIDE SEQUENCE</scope>
    <source>
        <strain evidence="4">Busselton2</strain>
    </source>
</reference>
<dbReference type="InterPro" id="IPR021183">
    <property type="entry name" value="NatA_aux_su"/>
</dbReference>
<dbReference type="Gene3D" id="1.25.40.1040">
    <property type="match status" value="1"/>
</dbReference>
<feature type="region of interest" description="Disordered" evidence="3">
    <location>
        <begin position="837"/>
        <end position="874"/>
    </location>
</feature>
<comment type="caution">
    <text evidence="4">The sequence shown here is derived from an EMBL/GenBank/DDBJ whole genome shotgun (WGS) entry which is preliminary data.</text>
</comment>
<sequence length="874" mass="103625">MSQNKLPSKLNTLYERAVGLYDKKKYQSSLNTIEQVLKKKSEHADSNSLKGILLLELGNEDEALKYCKKGLAKGITRSFPWRAYGIYNKKIKNYTEACKCYKRASNNDKENLALLGELSSFQFITRDFAGYLETREILLKKQPQKRDNWYAFALANHLTGNYNMAINVIQKYQKSNKLVSQSEIIELALFQNDIIEESGNIKKANDHLDKIFTVITNKLLWKEKKARYFLKLGNKQRAEKMYYLLLEQNPDQIEYIKGLEISKGLLNNNEKIEEIDSERLVKLQNFYQELNDKYPQSLLIKKKQLEIAFDQDFKNKFISFIIPQLKKGIPSIFSNLLSLYKPSKIEKVSKKILIIQETLIEFQKHLESRQFESIKDEELKKNVMLLEESRASLLWIYFYLAQHYDRLEKYTLSFEYLEKAIEHTPTLVDLYNFKGRLFKHVGDTEEASRFLEKSRNLDLADRHINNLSAKYLVRNDNITRGSDTFNIFMPDLHNFPNWRYFQVSWMTNEVGASYLRKEDYPKALKMFNQTVNNFHAYFDNQFNYHSFCLREGNLRTLTRLIKFTDQVFTDQFFWIGARGAIEIYLNLHEKGKEFRNELIKQCEIEEKDLQIKLDKELSNPKLDDDEKKLREDDDLVGKKLIAKENPLKEAVKIIEVLEKQAPDYIETHLLSLKVYTKMGNFEKCLNSINKILEINSNDFQFHKLLIEFFLQAENNKKITEKVNNLKKKLEINSLSEYNQQFLQKNISILEHRVSAAEVMLLLKEDKEKALGIMMEVDGLEYENKRLINACTNVFLKLQKIDEKIANQYREKYSTKFKYSTIFNPQIIQVRKQKKLEKEEEEKKKRQQQQQQQQKEKEEKEKEEKVEKEIKKEEN</sequence>
<dbReference type="PANTHER" id="PTHR22767">
    <property type="entry name" value="N-TERMINAL ACETYLTRANSFERASE-RELATED"/>
    <property type="match status" value="1"/>
</dbReference>
<dbReference type="SUPFAM" id="SSF48452">
    <property type="entry name" value="TPR-like"/>
    <property type="match status" value="2"/>
</dbReference>
<feature type="compositionally biased region" description="Basic and acidic residues" evidence="3">
    <location>
        <begin position="853"/>
        <end position="874"/>
    </location>
</feature>
<dbReference type="AlphaFoldDB" id="A0AAV8A685"/>
<dbReference type="Pfam" id="PF13432">
    <property type="entry name" value="TPR_16"/>
    <property type="match status" value="1"/>
</dbReference>
<dbReference type="EMBL" id="JANTQA010000012">
    <property type="protein sequence ID" value="KAJ3449293.1"/>
    <property type="molecule type" value="Genomic_DNA"/>
</dbReference>
<dbReference type="Pfam" id="PF12569">
    <property type="entry name" value="NatA_aux_su"/>
    <property type="match status" value="2"/>
</dbReference>
<dbReference type="SMART" id="SM00028">
    <property type="entry name" value="TPR"/>
    <property type="match status" value="8"/>
</dbReference>
<dbReference type="GO" id="GO:0005737">
    <property type="term" value="C:cytoplasm"/>
    <property type="evidence" value="ECO:0007669"/>
    <property type="project" value="TreeGrafter"/>
</dbReference>
<evidence type="ECO:0000313" key="5">
    <source>
        <dbReference type="Proteomes" id="UP001146793"/>
    </source>
</evidence>
<evidence type="ECO:0000256" key="1">
    <source>
        <dbReference type="ARBA" id="ARBA00022737"/>
    </source>
</evidence>
<name>A0AAV8A685_9EUKA</name>
<keyword evidence="2" id="KW-0802">TPR repeat</keyword>
<dbReference type="Proteomes" id="UP001146793">
    <property type="component" value="Unassembled WGS sequence"/>
</dbReference>
<dbReference type="Gene3D" id="1.25.40.1010">
    <property type="match status" value="1"/>
</dbReference>
<gene>
    <name evidence="4" type="ORF">M0812_05438</name>
</gene>
<accession>A0AAV8A685</accession>
<dbReference type="InterPro" id="IPR011990">
    <property type="entry name" value="TPR-like_helical_dom_sf"/>
</dbReference>
<dbReference type="PIRSF" id="PIRSF000422">
    <property type="entry name" value="N-terminal-AcTrfase-A_aux_su"/>
    <property type="match status" value="1"/>
</dbReference>
<evidence type="ECO:0000256" key="2">
    <source>
        <dbReference type="ARBA" id="ARBA00022803"/>
    </source>
</evidence>
<protein>
    <submittedName>
        <fullName evidence="4">N(Alpha)-acetyltransferase 15/16 isoform a</fullName>
    </submittedName>
</protein>
<evidence type="ECO:0000313" key="4">
    <source>
        <dbReference type="EMBL" id="KAJ3449293.1"/>
    </source>
</evidence>